<reference evidence="9 10" key="1">
    <citation type="journal article" date="2018" name="Sci. Rep.">
        <title>Comparative analysis of the Pocillopora damicornis genome highlights role of immune system in coral evolution.</title>
        <authorList>
            <person name="Cunning R."/>
            <person name="Bay R.A."/>
            <person name="Gillette P."/>
            <person name="Baker A.C."/>
            <person name="Traylor-Knowles N."/>
        </authorList>
    </citation>
    <scope>NUCLEOTIDE SEQUENCE [LARGE SCALE GENOMIC DNA]</scope>
    <source>
        <strain evidence="9">RSMAS</strain>
        <tissue evidence="9">Whole animal</tissue>
    </source>
</reference>
<dbReference type="EMBL" id="RCHS01003817">
    <property type="protein sequence ID" value="RMX39387.1"/>
    <property type="molecule type" value="Genomic_DNA"/>
</dbReference>
<name>A0A3M6TD81_POCDA</name>
<organism evidence="9 10">
    <name type="scientific">Pocillopora damicornis</name>
    <name type="common">Cauliflower coral</name>
    <name type="synonym">Millepora damicornis</name>
    <dbReference type="NCBI Taxonomy" id="46731"/>
    <lineage>
        <taxon>Eukaryota</taxon>
        <taxon>Metazoa</taxon>
        <taxon>Cnidaria</taxon>
        <taxon>Anthozoa</taxon>
        <taxon>Hexacorallia</taxon>
        <taxon>Scleractinia</taxon>
        <taxon>Astrocoeniina</taxon>
        <taxon>Pocilloporidae</taxon>
        <taxon>Pocillopora</taxon>
    </lineage>
</organism>
<dbReference type="GO" id="GO:0005879">
    <property type="term" value="C:axonemal microtubule"/>
    <property type="evidence" value="ECO:0007669"/>
    <property type="project" value="TreeGrafter"/>
</dbReference>
<keyword evidence="4" id="KW-0969">Cilium</keyword>
<comment type="subunit">
    <text evidence="8">Microtubule inner protein component of sperm flagellar doublet microtubules.</text>
</comment>
<evidence type="ECO:0000256" key="7">
    <source>
        <dbReference type="ARBA" id="ARBA00035003"/>
    </source>
</evidence>
<comment type="subcellular location">
    <subcellularLocation>
        <location evidence="1">Cytoplasm</location>
        <location evidence="1">Cytoskeleton</location>
        <location evidence="1">Flagellum axoneme</location>
    </subcellularLocation>
</comment>
<dbReference type="OrthoDB" id="8185227at2759"/>
<keyword evidence="3" id="KW-0282">Flagellum</keyword>
<gene>
    <name evidence="9" type="ORF">pdam_00005976</name>
</gene>
<comment type="caution">
    <text evidence="9">The sequence shown here is derived from an EMBL/GenBank/DDBJ whole genome shotgun (WGS) entry which is preliminary data.</text>
</comment>
<evidence type="ECO:0000256" key="2">
    <source>
        <dbReference type="ARBA" id="ARBA00022490"/>
    </source>
</evidence>
<protein>
    <submittedName>
        <fullName evidence="9">Uncharacterized protein</fullName>
    </submittedName>
</protein>
<keyword evidence="2" id="KW-0963">Cytoplasm</keyword>
<dbReference type="Proteomes" id="UP000275408">
    <property type="component" value="Unassembled WGS sequence"/>
</dbReference>
<evidence type="ECO:0000256" key="8">
    <source>
        <dbReference type="ARBA" id="ARBA00046435"/>
    </source>
</evidence>
<dbReference type="PANTHER" id="PTHR31180:SF2">
    <property type="entry name" value="CILIA- AND FLAGELLA-ASSOCIATED PROTEIN 107"/>
    <property type="match status" value="1"/>
</dbReference>
<sequence>MEEHADAKWNLPGWRIEQKYSTDVLIGNWNEERRVFGRGDSHFGSTHRVDFKNYGKFLPDVTTRRKALQQHNVRPPTNYGLLKKLQQKWKNEAALEKLGTNVSTYNISFTQHPKELFTFQHHAIPKSLSCHFHPHNINKDLHLRGKQLSTAPEFPPTLAIPHNVPPNFPQSTILAI</sequence>
<keyword evidence="6" id="KW-0966">Cell projection</keyword>
<evidence type="ECO:0000256" key="4">
    <source>
        <dbReference type="ARBA" id="ARBA00023069"/>
    </source>
</evidence>
<dbReference type="STRING" id="46731.A0A3M6TD81"/>
<evidence type="ECO:0000313" key="9">
    <source>
        <dbReference type="EMBL" id="RMX39387.1"/>
    </source>
</evidence>
<evidence type="ECO:0000256" key="5">
    <source>
        <dbReference type="ARBA" id="ARBA00023212"/>
    </source>
</evidence>
<dbReference type="InterPro" id="IPR037662">
    <property type="entry name" value="CFAP68/107"/>
</dbReference>
<keyword evidence="5" id="KW-0206">Cytoskeleton</keyword>
<accession>A0A3M6TD81</accession>
<evidence type="ECO:0000256" key="3">
    <source>
        <dbReference type="ARBA" id="ARBA00022846"/>
    </source>
</evidence>
<evidence type="ECO:0000313" key="10">
    <source>
        <dbReference type="Proteomes" id="UP000275408"/>
    </source>
</evidence>
<evidence type="ECO:0000256" key="1">
    <source>
        <dbReference type="ARBA" id="ARBA00004611"/>
    </source>
</evidence>
<keyword evidence="10" id="KW-1185">Reference proteome</keyword>
<dbReference type="GO" id="GO:0030317">
    <property type="term" value="P:flagellated sperm motility"/>
    <property type="evidence" value="ECO:0007669"/>
    <property type="project" value="InterPro"/>
</dbReference>
<dbReference type="InterPro" id="IPR054709">
    <property type="entry name" value="CFAP107"/>
</dbReference>
<proteinExistence type="predicted"/>
<comment type="function">
    <text evidence="7">Microtubule inner protein (MIP) part of the dynein-decorated doublet microtubules (DMTs) in cilia axoneme, which is required for motile cilia beating.</text>
</comment>
<evidence type="ECO:0000256" key="6">
    <source>
        <dbReference type="ARBA" id="ARBA00023273"/>
    </source>
</evidence>
<dbReference type="Pfam" id="PF22595">
    <property type="entry name" value="CFAP107"/>
    <property type="match status" value="2"/>
</dbReference>
<dbReference type="PANTHER" id="PTHR31180">
    <property type="entry name" value="CILIA- AND FLAGELLA-ASSOCIATED PROTEIN 107-RELATED"/>
    <property type="match status" value="1"/>
</dbReference>
<dbReference type="AlphaFoldDB" id="A0A3M6TD81"/>